<evidence type="ECO:0000313" key="1">
    <source>
        <dbReference type="EMBL" id="MBX63299.1"/>
    </source>
</evidence>
<sequence>MVSKMYSFKVRKAYENGRFTNS</sequence>
<dbReference type="EMBL" id="GGEC01082815">
    <property type="protein sequence ID" value="MBX63299.1"/>
    <property type="molecule type" value="Transcribed_RNA"/>
</dbReference>
<name>A0A2P2Q8U4_RHIMU</name>
<reference evidence="1" key="1">
    <citation type="submission" date="2018-02" db="EMBL/GenBank/DDBJ databases">
        <title>Rhizophora mucronata_Transcriptome.</title>
        <authorList>
            <person name="Meera S.P."/>
            <person name="Sreeshan A."/>
            <person name="Augustine A."/>
        </authorList>
    </citation>
    <scope>NUCLEOTIDE SEQUENCE</scope>
    <source>
        <tissue evidence="1">Leaf</tissue>
    </source>
</reference>
<proteinExistence type="predicted"/>
<dbReference type="AlphaFoldDB" id="A0A2P2Q8U4"/>
<organism evidence="1">
    <name type="scientific">Rhizophora mucronata</name>
    <name type="common">Asiatic mangrove</name>
    <dbReference type="NCBI Taxonomy" id="61149"/>
    <lineage>
        <taxon>Eukaryota</taxon>
        <taxon>Viridiplantae</taxon>
        <taxon>Streptophyta</taxon>
        <taxon>Embryophyta</taxon>
        <taxon>Tracheophyta</taxon>
        <taxon>Spermatophyta</taxon>
        <taxon>Magnoliopsida</taxon>
        <taxon>eudicotyledons</taxon>
        <taxon>Gunneridae</taxon>
        <taxon>Pentapetalae</taxon>
        <taxon>rosids</taxon>
        <taxon>fabids</taxon>
        <taxon>Malpighiales</taxon>
        <taxon>Rhizophoraceae</taxon>
        <taxon>Rhizophora</taxon>
    </lineage>
</organism>
<accession>A0A2P2Q8U4</accession>
<protein>
    <submittedName>
        <fullName evidence="1">Uncharacterized protein</fullName>
    </submittedName>
</protein>